<dbReference type="eggNOG" id="ENOG502TJN5">
    <property type="taxonomic scope" value="Eukaryota"/>
</dbReference>
<feature type="compositionally biased region" description="Acidic residues" evidence="1">
    <location>
        <begin position="459"/>
        <end position="480"/>
    </location>
</feature>
<evidence type="ECO:0000313" key="4">
    <source>
        <dbReference type="Proteomes" id="UP000008281"/>
    </source>
</evidence>
<gene>
    <name evidence="3" type="ORF">CRE_09088</name>
</gene>
<dbReference type="InterPro" id="IPR053315">
    <property type="entry name" value="Peptidase_C14A"/>
</dbReference>
<proteinExistence type="predicted"/>
<feature type="domain" description="SPK" evidence="2">
    <location>
        <begin position="129"/>
        <end position="239"/>
    </location>
</feature>
<feature type="compositionally biased region" description="Basic and acidic residues" evidence="1">
    <location>
        <begin position="439"/>
        <end position="453"/>
    </location>
</feature>
<dbReference type="PANTHER" id="PTHR23362:SF8">
    <property type="entry name" value="SPK DOMAIN-CONTAINING PROTEIN"/>
    <property type="match status" value="1"/>
</dbReference>
<reference evidence="3" key="1">
    <citation type="submission" date="2007-07" db="EMBL/GenBank/DDBJ databases">
        <title>PCAP assembly of the Caenorhabditis remanei genome.</title>
        <authorList>
            <consortium name="The Caenorhabditis remanei Sequencing Consortium"/>
            <person name="Wilson R.K."/>
        </authorList>
    </citation>
    <scope>NUCLEOTIDE SEQUENCE [LARGE SCALE GENOMIC DNA]</scope>
    <source>
        <strain evidence="3">PB4641</strain>
    </source>
</reference>
<dbReference type="SMART" id="SM00583">
    <property type="entry name" value="SPK"/>
    <property type="match status" value="3"/>
</dbReference>
<evidence type="ECO:0000313" key="3">
    <source>
        <dbReference type="EMBL" id="EFO94962.1"/>
    </source>
</evidence>
<name>E3LJ69_CAERE</name>
<feature type="compositionally biased region" description="Polar residues" evidence="1">
    <location>
        <begin position="636"/>
        <end position="647"/>
    </location>
</feature>
<dbReference type="HOGENOM" id="CLU_012177_0_0_1"/>
<accession>E3LJ69</accession>
<feature type="domain" description="SPK" evidence="2">
    <location>
        <begin position="283"/>
        <end position="393"/>
    </location>
</feature>
<dbReference type="InterPro" id="IPR006570">
    <property type="entry name" value="SPK_dom"/>
</dbReference>
<organism evidence="4">
    <name type="scientific">Caenorhabditis remanei</name>
    <name type="common">Caenorhabditis vulgaris</name>
    <dbReference type="NCBI Taxonomy" id="31234"/>
    <lineage>
        <taxon>Eukaryota</taxon>
        <taxon>Metazoa</taxon>
        <taxon>Ecdysozoa</taxon>
        <taxon>Nematoda</taxon>
        <taxon>Chromadorea</taxon>
        <taxon>Rhabditida</taxon>
        <taxon>Rhabditina</taxon>
        <taxon>Rhabditomorpha</taxon>
        <taxon>Rhabditoidea</taxon>
        <taxon>Rhabditidae</taxon>
        <taxon>Peloderinae</taxon>
        <taxon>Caenorhabditis</taxon>
    </lineage>
</organism>
<dbReference type="FunCoup" id="E3LJ69">
    <property type="interactions" value="2306"/>
</dbReference>
<dbReference type="PANTHER" id="PTHR23362">
    <property type="entry name" value="L-PLASTIN-RELATED"/>
    <property type="match status" value="1"/>
</dbReference>
<evidence type="ECO:0000256" key="1">
    <source>
        <dbReference type="SAM" id="MobiDB-lite"/>
    </source>
</evidence>
<feature type="region of interest" description="Disordered" evidence="1">
    <location>
        <begin position="415"/>
        <end position="504"/>
    </location>
</feature>
<dbReference type="InParanoid" id="E3LJ69"/>
<feature type="compositionally biased region" description="Polar residues" evidence="1">
    <location>
        <begin position="494"/>
        <end position="504"/>
    </location>
</feature>
<dbReference type="STRING" id="31234.E3LJ69"/>
<feature type="domain" description="SPK" evidence="2">
    <location>
        <begin position="6"/>
        <end position="117"/>
    </location>
</feature>
<dbReference type="Proteomes" id="UP000008281">
    <property type="component" value="Unassembled WGS sequence"/>
</dbReference>
<dbReference type="EMBL" id="DS268409">
    <property type="protein sequence ID" value="EFO94962.1"/>
    <property type="molecule type" value="Genomic_DNA"/>
</dbReference>
<sequence length="995" mass="113371">MSTTDIHRELMEFIIRKAENIKSPFKISQLINGFKREYKRMDSADSLRHKIETLRSKIPELEGIETEMKVKMLFGLHAPVDPDFLEKLKVNADSLKLDEFQRIIEYTDTKRGLELKGRHQALKARDETTDKNLLKFLVEKSKNVDAPLVGNSFLREFKSLTRNSSSLKSLKFSFDLLKKKLFRSSNFDKNTRVKLLFISSAKIPGCFLKELQKDATVVVDEKGRITKYEGNDGSLILKGDQSNLSKMKLSLAERWNSIRQKIECGKNKDSDTDSDNNHGYEREMSQLIKFVIERAKSVNMPMNIRSMCEDFKRLYGSSNKLSCLYMRVRNFGEKICRMNEFDISVKVRTMFALSTRVSDEFLNELRKDAVVQVDSLKRIIKYQANDGTLSLEGEHSISAKRKLASVARRNKIAARAENDEVTDEEAETERKKMKATKRKTPETKNGKRSRVDLLKNVSEFDEDESETSPDESDESYEPEETIFSRSNEEFGRDQNVSSSTNDYRAQYVGNLNTTLGSTVGNEEDSDEEILDNDEGNVILKTKAGKILTHKEYDRGAEFDYEDLIQITEQDNLKMCRNQDVSSKYSLQNKDVPTVSPAMTDGDQEYVKRGLKSERFSKKRSLNAGTSSKLEMEEDGNMTNASPSSAYSTDKKNMIITEELYIVSPDGEDLVEETTESTDSVFRKTQQDPTSSITVHPINKSDYRVPFNQKPSKELSNYASSSSSEVVKKLIQPKLYMKTERLDKINDNFQQKPTTEKKCEKGFQNTVRAGKLRKSSNIRLDDRQVSTSSFVNSRKKSICVESESIGNPTKTHNQIPTEPPLKVCKVETTSCDLEVIAIVNAGHEGIEGSVESLEGFLKLLRAHVSMLNSRSLDDFEIKIDYLTTTLGDKPISIDNIRVSLETCFLSLAQKGALKSPPGEETKSLRNLMVSLKTITCYFRHSSLNSFKEKLENFINGLFVKDKVQFTHILETCCFFQRITIDEVRSALERALDFVTL</sequence>
<dbReference type="Pfam" id="PF04435">
    <property type="entry name" value="SPK"/>
    <property type="match status" value="3"/>
</dbReference>
<evidence type="ECO:0000259" key="2">
    <source>
        <dbReference type="SMART" id="SM00583"/>
    </source>
</evidence>
<feature type="region of interest" description="Disordered" evidence="1">
    <location>
        <begin position="616"/>
        <end position="649"/>
    </location>
</feature>
<keyword evidence="4" id="KW-1185">Reference proteome</keyword>
<dbReference type="AlphaFoldDB" id="E3LJ69"/>
<dbReference type="OrthoDB" id="5808641at2759"/>
<protein>
    <recommendedName>
        <fullName evidence="2">SPK domain-containing protein</fullName>
    </recommendedName>
</protein>